<dbReference type="EMBL" id="CP151504">
    <property type="protein sequence ID" value="WZN61465.1"/>
    <property type="molecule type" value="Genomic_DNA"/>
</dbReference>
<protein>
    <submittedName>
        <fullName evidence="2">Uncharacterized protein</fullName>
    </submittedName>
</protein>
<evidence type="ECO:0000313" key="3">
    <source>
        <dbReference type="Proteomes" id="UP001472866"/>
    </source>
</evidence>
<accession>A0AAX4P4Y7</accession>
<evidence type="ECO:0000313" key="2">
    <source>
        <dbReference type="EMBL" id="WZN61465.1"/>
    </source>
</evidence>
<keyword evidence="3" id="KW-1185">Reference proteome</keyword>
<dbReference type="AlphaFoldDB" id="A0AAX4P4Y7"/>
<organism evidence="2 3">
    <name type="scientific">Chloropicon roscoffensis</name>
    <dbReference type="NCBI Taxonomy" id="1461544"/>
    <lineage>
        <taxon>Eukaryota</taxon>
        <taxon>Viridiplantae</taxon>
        <taxon>Chlorophyta</taxon>
        <taxon>Chloropicophyceae</taxon>
        <taxon>Chloropicales</taxon>
        <taxon>Chloropicaceae</taxon>
        <taxon>Chloropicon</taxon>
    </lineage>
</organism>
<reference evidence="2 3" key="1">
    <citation type="submission" date="2024-03" db="EMBL/GenBank/DDBJ databases">
        <title>Complete genome sequence of the green alga Chloropicon roscoffensis RCC1871.</title>
        <authorList>
            <person name="Lemieux C."/>
            <person name="Pombert J.-F."/>
            <person name="Otis C."/>
            <person name="Turmel M."/>
        </authorList>
    </citation>
    <scope>NUCLEOTIDE SEQUENCE [LARGE SCALE GENOMIC DNA]</scope>
    <source>
        <strain evidence="2 3">RCC1871</strain>
    </source>
</reference>
<dbReference type="Proteomes" id="UP001472866">
    <property type="component" value="Chromosome 04"/>
</dbReference>
<gene>
    <name evidence="2" type="ORF">HKI87_04g30000</name>
</gene>
<evidence type="ECO:0000256" key="1">
    <source>
        <dbReference type="SAM" id="MobiDB-lite"/>
    </source>
</evidence>
<feature type="region of interest" description="Disordered" evidence="1">
    <location>
        <begin position="170"/>
        <end position="219"/>
    </location>
</feature>
<proteinExistence type="predicted"/>
<sequence length="415" mass="46870">MLGGKHYNYEHVLAKTRGLFSYQSNSLEKEKDKITANRAQRRVNCGWASSSHKPYRPLGTPDVLDKRKINLLKQNFARMNPGALATPSKGNKASKVLNTNGALDDVFDDLLEGDSTSFDLKTEIKNSNIRRIGCRSGASFKDVLFKQSPSKQSPKGTPESLPRIAGTASEGAAFGSPQASPSGRTSLPAVLSPRSSPAKADDRRKDGNPALSPKLPGVPAELKVSSLTTQPLTLDPSTSMSNRLDEFRQVKTKMNENLATKLKFLSEERFETYKRKLQSFKTDYHTFSTERWKLEAERVKIEARLNSLNMHKWYFSFIQFFDSMTRHSPAEKVIISQVKYVIEGGYEYDRRDFHRLISLLPKRAFKMTSVLQILNNLRNELEIGDDAYTRCLRSCDITVPSWSISKSRKWGKPHL</sequence>
<name>A0AAX4P4Y7_9CHLO</name>